<organism evidence="8 9">
    <name type="scientific">Pinctada imbricata</name>
    <name type="common">Atlantic pearl-oyster</name>
    <name type="synonym">Pinctada martensii</name>
    <dbReference type="NCBI Taxonomy" id="66713"/>
    <lineage>
        <taxon>Eukaryota</taxon>
        <taxon>Metazoa</taxon>
        <taxon>Spiralia</taxon>
        <taxon>Lophotrochozoa</taxon>
        <taxon>Mollusca</taxon>
        <taxon>Bivalvia</taxon>
        <taxon>Autobranchia</taxon>
        <taxon>Pteriomorphia</taxon>
        <taxon>Pterioida</taxon>
        <taxon>Pterioidea</taxon>
        <taxon>Pteriidae</taxon>
        <taxon>Pinctada</taxon>
    </lineage>
</organism>
<dbReference type="PANTHER" id="PTHR46297:SF1">
    <property type="entry name" value="ZINC FINGER CCCH-TYPE WITH G PATCH DOMAIN-CONTAINING PROTEIN"/>
    <property type="match status" value="1"/>
</dbReference>
<dbReference type="Gene3D" id="3.20.20.140">
    <property type="entry name" value="Metal-dependent hydrolases"/>
    <property type="match status" value="1"/>
</dbReference>
<evidence type="ECO:0000256" key="1">
    <source>
        <dbReference type="ARBA" id="ARBA00004123"/>
    </source>
</evidence>
<dbReference type="SUPFAM" id="SSF63748">
    <property type="entry name" value="Tudor/PWWP/MBT"/>
    <property type="match status" value="1"/>
</dbReference>
<feature type="zinc finger region" description="C3H1-type" evidence="4">
    <location>
        <begin position="3"/>
        <end position="26"/>
    </location>
</feature>
<keyword evidence="4" id="KW-0862">Zinc</keyword>
<evidence type="ECO:0000313" key="9">
    <source>
        <dbReference type="Proteomes" id="UP001186944"/>
    </source>
</evidence>
<evidence type="ECO:0000256" key="4">
    <source>
        <dbReference type="PROSITE-ProRule" id="PRU00723"/>
    </source>
</evidence>
<dbReference type="GO" id="GO:0008270">
    <property type="term" value="F:zinc ion binding"/>
    <property type="evidence" value="ECO:0007669"/>
    <property type="project" value="UniProtKB-KW"/>
</dbReference>
<dbReference type="InterPro" id="IPR032466">
    <property type="entry name" value="Metal_Hydrolase"/>
</dbReference>
<dbReference type="InterPro" id="IPR002999">
    <property type="entry name" value="Tudor"/>
</dbReference>
<keyword evidence="4" id="KW-0479">Metal-binding</keyword>
<feature type="compositionally biased region" description="Basic and acidic residues" evidence="5">
    <location>
        <begin position="110"/>
        <end position="121"/>
    </location>
</feature>
<keyword evidence="3" id="KW-0539">Nucleus</keyword>
<evidence type="ECO:0000256" key="2">
    <source>
        <dbReference type="ARBA" id="ARBA00009275"/>
    </source>
</evidence>
<dbReference type="Pfam" id="PF01026">
    <property type="entry name" value="TatD_DNase"/>
    <property type="match status" value="1"/>
</dbReference>
<dbReference type="Gene3D" id="2.30.30.140">
    <property type="match status" value="1"/>
</dbReference>
<feature type="compositionally biased region" description="Acidic residues" evidence="5">
    <location>
        <begin position="99"/>
        <end position="109"/>
    </location>
</feature>
<dbReference type="GO" id="GO:0005634">
    <property type="term" value="C:nucleus"/>
    <property type="evidence" value="ECO:0007669"/>
    <property type="project" value="UniProtKB-SubCell"/>
</dbReference>
<feature type="domain" description="C3H1-type" evidence="6">
    <location>
        <begin position="3"/>
        <end position="26"/>
    </location>
</feature>
<feature type="region of interest" description="Disordered" evidence="5">
    <location>
        <begin position="92"/>
        <end position="126"/>
    </location>
</feature>
<dbReference type="Proteomes" id="UP001186944">
    <property type="component" value="Unassembled WGS sequence"/>
</dbReference>
<dbReference type="SUPFAM" id="SSF51556">
    <property type="entry name" value="Metallo-dependent hydrolases"/>
    <property type="match status" value="1"/>
</dbReference>
<dbReference type="PROSITE" id="PS50304">
    <property type="entry name" value="TUDOR"/>
    <property type="match status" value="1"/>
</dbReference>
<evidence type="ECO:0000259" key="7">
    <source>
        <dbReference type="PROSITE" id="PS50304"/>
    </source>
</evidence>
<dbReference type="InterPro" id="IPR001130">
    <property type="entry name" value="TatD-like"/>
</dbReference>
<dbReference type="CDD" id="cd20384">
    <property type="entry name" value="Tudor_ZGPAT"/>
    <property type="match status" value="1"/>
</dbReference>
<dbReference type="Gene3D" id="2.30.30.1190">
    <property type="match status" value="1"/>
</dbReference>
<dbReference type="EMBL" id="VSWD01000011">
    <property type="protein sequence ID" value="KAK3087938.1"/>
    <property type="molecule type" value="Genomic_DNA"/>
</dbReference>
<dbReference type="GO" id="GO:0000978">
    <property type="term" value="F:RNA polymerase II cis-regulatory region sequence-specific DNA binding"/>
    <property type="evidence" value="ECO:0007669"/>
    <property type="project" value="TreeGrafter"/>
</dbReference>
<dbReference type="PANTHER" id="PTHR46297">
    <property type="entry name" value="ZINC FINGER CCCH-TYPE WITH G PATCH DOMAIN-CONTAINING PROTEIN"/>
    <property type="match status" value="1"/>
</dbReference>
<dbReference type="Pfam" id="PF00567">
    <property type="entry name" value="TUDOR"/>
    <property type="match status" value="1"/>
</dbReference>
<proteinExistence type="inferred from homology"/>
<reference evidence="8" key="1">
    <citation type="submission" date="2019-08" db="EMBL/GenBank/DDBJ databases">
        <title>The improved chromosome-level genome for the pearl oyster Pinctada fucata martensii using PacBio sequencing and Hi-C.</title>
        <authorList>
            <person name="Zheng Z."/>
        </authorList>
    </citation>
    <scope>NUCLEOTIDE SEQUENCE</scope>
    <source>
        <strain evidence="8">ZZ-2019</strain>
        <tissue evidence="8">Adductor muscle</tissue>
    </source>
</reference>
<evidence type="ECO:0000313" key="8">
    <source>
        <dbReference type="EMBL" id="KAK3087938.1"/>
    </source>
</evidence>
<feature type="domain" description="Tudor" evidence="7">
    <location>
        <begin position="42"/>
        <end position="100"/>
    </location>
</feature>
<dbReference type="InterPro" id="IPR000571">
    <property type="entry name" value="Znf_CCCH"/>
</dbReference>
<gene>
    <name evidence="8" type="ORF">FSP39_012633</name>
</gene>
<keyword evidence="9" id="KW-1185">Reference proteome</keyword>
<evidence type="ECO:0000256" key="3">
    <source>
        <dbReference type="ARBA" id="ARBA00023242"/>
    </source>
</evidence>
<dbReference type="GO" id="GO:0016788">
    <property type="term" value="F:hydrolase activity, acting on ester bonds"/>
    <property type="evidence" value="ECO:0007669"/>
    <property type="project" value="InterPro"/>
</dbReference>
<evidence type="ECO:0000256" key="5">
    <source>
        <dbReference type="SAM" id="MobiDB-lite"/>
    </source>
</evidence>
<comment type="subcellular location">
    <subcellularLocation>
        <location evidence="1">Nucleus</location>
    </subcellularLocation>
</comment>
<dbReference type="GO" id="GO:0001227">
    <property type="term" value="F:DNA-binding transcription repressor activity, RNA polymerase II-specific"/>
    <property type="evidence" value="ECO:0007669"/>
    <property type="project" value="TreeGrafter"/>
</dbReference>
<comment type="similarity">
    <text evidence="2">Belongs to the metallo-dependent hydrolases superfamily. TatD-type hydrolase family.</text>
</comment>
<dbReference type="PROSITE" id="PS50103">
    <property type="entry name" value="ZF_C3H1"/>
    <property type="match status" value="1"/>
</dbReference>
<dbReference type="SMART" id="SM00333">
    <property type="entry name" value="TUDOR"/>
    <property type="match status" value="1"/>
</dbReference>
<evidence type="ECO:0008006" key="10">
    <source>
        <dbReference type="Google" id="ProtNLM"/>
    </source>
</evidence>
<comment type="caution">
    <text evidence="8">The sequence shown here is derived from an EMBL/GenBank/DDBJ whole genome shotgun (WGS) entry which is preliminary data.</text>
</comment>
<sequence>MLPCSFHLEGRCNFDREWCKYSHGNAVDVEDLKEFKEPNYNYLQMGMPCLVRYDDDLWYRAKVVDILEDHKFTVNFDNYNDTRTVDLEEILPLDASNNESDENSDDDDYADRNQPIDRGPEEEGEELPVYLWKPPKTNEALGSWEAHTRIGFDYTEQKTYWDFQEEVFVNLLGLSEPDRPIIIHVKGVEGDVLGSSVHKKCFTKLKEKCPKQQKIQLHSFSGTAEDVGMWTTEFPNCYFGFTWNVEFFNEIQKSAIRSVPRDKFLIETGILDQSVSLPRTAIKRPTQLGDLASLIAEIRGEKFDEFLKQTVENGQRLHGTRIVKKKSR</sequence>
<name>A0AA88XUG3_PINIB</name>
<accession>A0AA88XUG3</accession>
<keyword evidence="4" id="KW-0863">Zinc-finger</keyword>
<evidence type="ECO:0000259" key="6">
    <source>
        <dbReference type="PROSITE" id="PS50103"/>
    </source>
</evidence>
<dbReference type="AlphaFoldDB" id="A0AA88XUG3"/>
<protein>
    <recommendedName>
        <fullName evidence="10">C3H1-type domain-containing protein</fullName>
    </recommendedName>
</protein>